<evidence type="ECO:0000313" key="2">
    <source>
        <dbReference type="EMBL" id="KYD35358.1"/>
    </source>
</evidence>
<gene>
    <name evidence="2" type="ORF">B4114_2997</name>
</gene>
<evidence type="ECO:0000313" key="3">
    <source>
        <dbReference type="Proteomes" id="UP000075517"/>
    </source>
</evidence>
<dbReference type="Proteomes" id="UP000075517">
    <property type="component" value="Unassembled WGS sequence"/>
</dbReference>
<protein>
    <submittedName>
        <fullName evidence="2">Uncharacterized protein</fullName>
    </submittedName>
</protein>
<sequence length="70" mass="7803">MKKKIAFVSSFALATLLVVGQFSYAEKPDSMTNMMNGNGMMKMMEAMNSPQGQKMMKACGEFMESYNKAE</sequence>
<proteinExistence type="predicted"/>
<reference evidence="2 3" key="1">
    <citation type="submission" date="2016-01" db="EMBL/GenBank/DDBJ databases">
        <title>Draft Genome Sequences of Seven Thermophilic Sporeformers Isolated from Foods.</title>
        <authorList>
            <person name="Berendsen E.M."/>
            <person name="Wells-Bennik M.H."/>
            <person name="Krawcyk A.O."/>
            <person name="De Jong A."/>
            <person name="Holsappel S."/>
            <person name="Eijlander R.T."/>
            <person name="Kuipers O.P."/>
        </authorList>
    </citation>
    <scope>NUCLEOTIDE SEQUENCE [LARGE SCALE GENOMIC DNA]</scope>
    <source>
        <strain evidence="2 3">B4114</strain>
    </source>
</reference>
<dbReference type="AlphaFoldDB" id="A0A150NF95"/>
<evidence type="ECO:0000256" key="1">
    <source>
        <dbReference type="SAM" id="SignalP"/>
    </source>
</evidence>
<name>A0A150NF95_GEOSE</name>
<accession>A0A150NF95</accession>
<organism evidence="2 3">
    <name type="scientific">Geobacillus stearothermophilus</name>
    <name type="common">Bacillus stearothermophilus</name>
    <dbReference type="NCBI Taxonomy" id="1422"/>
    <lineage>
        <taxon>Bacteria</taxon>
        <taxon>Bacillati</taxon>
        <taxon>Bacillota</taxon>
        <taxon>Bacilli</taxon>
        <taxon>Bacillales</taxon>
        <taxon>Anoxybacillaceae</taxon>
        <taxon>Geobacillus</taxon>
    </lineage>
</organism>
<dbReference type="PATRIC" id="fig|1422.17.peg.2144"/>
<feature type="signal peptide" evidence="1">
    <location>
        <begin position="1"/>
        <end position="25"/>
    </location>
</feature>
<comment type="caution">
    <text evidence="2">The sequence shown here is derived from an EMBL/GenBank/DDBJ whole genome shotgun (WGS) entry which is preliminary data.</text>
</comment>
<dbReference type="EMBL" id="LQYY01000003">
    <property type="protein sequence ID" value="KYD35358.1"/>
    <property type="molecule type" value="Genomic_DNA"/>
</dbReference>
<keyword evidence="1" id="KW-0732">Signal</keyword>
<feature type="chain" id="PRO_5007565005" evidence="1">
    <location>
        <begin position="26"/>
        <end position="70"/>
    </location>
</feature>
<dbReference type="RefSeq" id="WP_061580489.1">
    <property type="nucleotide sequence ID" value="NZ_LQYY01000003.1"/>
</dbReference>